<gene>
    <name evidence="2" type="ORF">D7V93_11930</name>
</gene>
<dbReference type="InterPro" id="IPR036388">
    <property type="entry name" value="WH-like_DNA-bd_sf"/>
</dbReference>
<proteinExistence type="predicted"/>
<keyword evidence="1" id="KW-1133">Transmembrane helix</keyword>
<evidence type="ECO:0000313" key="2">
    <source>
        <dbReference type="EMBL" id="RKH61277.1"/>
    </source>
</evidence>
<name>A0A3A8PXQ5_9BACT</name>
<keyword evidence="1" id="KW-0472">Membrane</keyword>
<reference evidence="3" key="1">
    <citation type="submission" date="2018-09" db="EMBL/GenBank/DDBJ databases">
        <authorList>
            <person name="Livingstone P.G."/>
            <person name="Whitworth D.E."/>
        </authorList>
    </citation>
    <scope>NUCLEOTIDE SEQUENCE [LARGE SCALE GENOMIC DNA]</scope>
    <source>
        <strain evidence="3">CA051B</strain>
    </source>
</reference>
<feature type="transmembrane region" description="Helical" evidence="1">
    <location>
        <begin position="34"/>
        <end position="53"/>
    </location>
</feature>
<dbReference type="EMBL" id="RAWB01000098">
    <property type="protein sequence ID" value="RKH61277.1"/>
    <property type="molecule type" value="Genomic_DNA"/>
</dbReference>
<evidence type="ECO:0000256" key="1">
    <source>
        <dbReference type="SAM" id="Phobius"/>
    </source>
</evidence>
<keyword evidence="1" id="KW-0812">Transmembrane</keyword>
<sequence>MRSIVGWFLVILGLTGFGVEIDNLRRGMTDRSALGFILATVFVLGGGALIRGARRTKVPAELKAGPAVEPLPAMSARDIERTVLSCAKQHGGRITIAEVAAESSLSFTEAKKVLEELSRAGACTVDVTDQGAFIYEFSGLMPRESTREALDA</sequence>
<comment type="caution">
    <text evidence="2">The sequence shown here is derived from an EMBL/GenBank/DDBJ whole genome shotgun (WGS) entry which is preliminary data.</text>
</comment>
<accession>A0A3A8PXQ5</accession>
<protein>
    <submittedName>
        <fullName evidence="2">Uncharacterized protein</fullName>
    </submittedName>
</protein>
<keyword evidence="3" id="KW-1185">Reference proteome</keyword>
<dbReference type="Gene3D" id="1.10.10.10">
    <property type="entry name" value="Winged helix-like DNA-binding domain superfamily/Winged helix DNA-binding domain"/>
    <property type="match status" value="1"/>
</dbReference>
<dbReference type="AlphaFoldDB" id="A0A3A8PXQ5"/>
<dbReference type="RefSeq" id="WP_120643518.1">
    <property type="nucleotide sequence ID" value="NZ_RAWB01000098.1"/>
</dbReference>
<organism evidence="2 3">
    <name type="scientific">Corallococcus llansteffanensis</name>
    <dbReference type="NCBI Taxonomy" id="2316731"/>
    <lineage>
        <taxon>Bacteria</taxon>
        <taxon>Pseudomonadati</taxon>
        <taxon>Myxococcota</taxon>
        <taxon>Myxococcia</taxon>
        <taxon>Myxococcales</taxon>
        <taxon>Cystobacterineae</taxon>
        <taxon>Myxococcaceae</taxon>
        <taxon>Corallococcus</taxon>
    </lineage>
</organism>
<evidence type="ECO:0000313" key="3">
    <source>
        <dbReference type="Proteomes" id="UP000272888"/>
    </source>
</evidence>
<dbReference type="Proteomes" id="UP000272888">
    <property type="component" value="Unassembled WGS sequence"/>
</dbReference>